<dbReference type="SUPFAM" id="SSF81321">
    <property type="entry name" value="Family A G protein-coupled receptor-like"/>
    <property type="match status" value="1"/>
</dbReference>
<feature type="transmembrane region" description="Helical" evidence="5">
    <location>
        <begin position="160"/>
        <end position="181"/>
    </location>
</feature>
<feature type="transmembrane region" description="Helical" evidence="5">
    <location>
        <begin position="111"/>
        <end position="139"/>
    </location>
</feature>
<keyword evidence="7" id="KW-1185">Reference proteome</keyword>
<evidence type="ECO:0000313" key="7">
    <source>
        <dbReference type="Proteomes" id="UP000025227"/>
    </source>
</evidence>
<dbReference type="WBParaSite" id="HCON_00128440-00001">
    <property type="protein sequence ID" value="HCON_00128440-00001"/>
    <property type="gene ID" value="HCON_00128440"/>
</dbReference>
<evidence type="ECO:0000313" key="8">
    <source>
        <dbReference type="WBParaSite" id="HCON_00128440-00001"/>
    </source>
</evidence>
<name>A0A7I5EBU1_HAECO</name>
<feature type="transmembrane region" description="Helical" evidence="5">
    <location>
        <begin position="69"/>
        <end position="88"/>
    </location>
</feature>
<dbReference type="InterPro" id="IPR019426">
    <property type="entry name" value="7TM_GPCR_serpentine_rcpt_Srv"/>
</dbReference>
<evidence type="ECO:0000256" key="2">
    <source>
        <dbReference type="ARBA" id="ARBA00022692"/>
    </source>
</evidence>
<dbReference type="PANTHER" id="PTHR31627:SF42">
    <property type="entry name" value="G_PROTEIN_RECEP_F1_2 DOMAIN-CONTAINING PROTEIN-RELATED"/>
    <property type="match status" value="1"/>
</dbReference>
<evidence type="ECO:0000256" key="3">
    <source>
        <dbReference type="ARBA" id="ARBA00022989"/>
    </source>
</evidence>
<proteinExistence type="predicted"/>
<protein>
    <submittedName>
        <fullName evidence="8">G_PROTEIN_RECEP_F1_2 domain-containing protein</fullName>
    </submittedName>
</protein>
<dbReference type="Gene3D" id="1.20.1070.10">
    <property type="entry name" value="Rhodopsin 7-helix transmembrane proteins"/>
    <property type="match status" value="1"/>
</dbReference>
<evidence type="ECO:0000256" key="1">
    <source>
        <dbReference type="ARBA" id="ARBA00004141"/>
    </source>
</evidence>
<feature type="signal peptide" evidence="6">
    <location>
        <begin position="1"/>
        <end position="18"/>
    </location>
</feature>
<dbReference type="InterPro" id="IPR051119">
    <property type="entry name" value="Nematode_SR-like"/>
</dbReference>
<comment type="subcellular location">
    <subcellularLocation>
        <location evidence="1">Membrane</location>
        <topology evidence="1">Multi-pass membrane protein</topology>
    </subcellularLocation>
</comment>
<dbReference type="AlphaFoldDB" id="A0A7I5EBU1"/>
<keyword evidence="3 5" id="KW-1133">Transmembrane helix</keyword>
<accession>A0A7I5EBU1</accession>
<keyword evidence="2 5" id="KW-0812">Transmembrane</keyword>
<evidence type="ECO:0000256" key="5">
    <source>
        <dbReference type="SAM" id="Phobius"/>
    </source>
</evidence>
<dbReference type="Pfam" id="PF10323">
    <property type="entry name" value="7TM_GPCR_Srv"/>
    <property type="match status" value="1"/>
</dbReference>
<sequence>MSLLFCFVLRLNIELSLSSEFRHIILFCITAGRAMFTAHILGNTFITFNRYSSICLMHKYNKIWIQRNVFIIVAIQHGVSIAAVAYTVTSKNLYTQNEDGTYKFRGLDPNVAMITGCISLIIGVVCLVTNFVMNVKLFVTWRNLLKNEDRSTARHTEKGLLMYTVIAFTLIMVMCAVDFLYAVSSATKNYGLFTWLNDSVFWINDFLVFVPPLSLMLFSADLRHAILKVFLRMKSPTLVTPVSRSLR</sequence>
<organism evidence="7 8">
    <name type="scientific">Haemonchus contortus</name>
    <name type="common">Barber pole worm</name>
    <dbReference type="NCBI Taxonomy" id="6289"/>
    <lineage>
        <taxon>Eukaryota</taxon>
        <taxon>Metazoa</taxon>
        <taxon>Ecdysozoa</taxon>
        <taxon>Nematoda</taxon>
        <taxon>Chromadorea</taxon>
        <taxon>Rhabditida</taxon>
        <taxon>Rhabditina</taxon>
        <taxon>Rhabditomorpha</taxon>
        <taxon>Strongyloidea</taxon>
        <taxon>Trichostrongylidae</taxon>
        <taxon>Haemonchus</taxon>
    </lineage>
</organism>
<keyword evidence="4 5" id="KW-0472">Membrane</keyword>
<keyword evidence="6" id="KW-0732">Signal</keyword>
<feature type="transmembrane region" description="Helical" evidence="5">
    <location>
        <begin position="24"/>
        <end position="48"/>
    </location>
</feature>
<evidence type="ECO:0000256" key="4">
    <source>
        <dbReference type="ARBA" id="ARBA00023136"/>
    </source>
</evidence>
<dbReference type="PANTHER" id="PTHR31627">
    <property type="entry name" value="SERPENTINE RECEPTOR CLASS GAMMA-RELATED"/>
    <property type="match status" value="1"/>
</dbReference>
<feature type="transmembrane region" description="Helical" evidence="5">
    <location>
        <begin position="201"/>
        <end position="222"/>
    </location>
</feature>
<dbReference type="Proteomes" id="UP000025227">
    <property type="component" value="Unplaced"/>
</dbReference>
<feature type="chain" id="PRO_5035473607" evidence="6">
    <location>
        <begin position="19"/>
        <end position="247"/>
    </location>
</feature>
<reference evidence="8" key="1">
    <citation type="submission" date="2020-12" db="UniProtKB">
        <authorList>
            <consortium name="WormBaseParasite"/>
        </authorList>
    </citation>
    <scope>IDENTIFICATION</scope>
    <source>
        <strain evidence="8">MHco3</strain>
    </source>
</reference>
<evidence type="ECO:0000256" key="6">
    <source>
        <dbReference type="SAM" id="SignalP"/>
    </source>
</evidence>
<dbReference type="GO" id="GO:0016020">
    <property type="term" value="C:membrane"/>
    <property type="evidence" value="ECO:0007669"/>
    <property type="project" value="UniProtKB-SubCell"/>
</dbReference>